<dbReference type="Proteomes" id="UP000422764">
    <property type="component" value="Chromosome"/>
</dbReference>
<dbReference type="PANTHER" id="PTHR35276">
    <property type="entry name" value="S-ADENOSYL-L-METHIONINE-DEPENDENT METHYLTRANSFERASES SUPERFAMILY PROTEIN"/>
    <property type="match status" value="1"/>
</dbReference>
<accession>A0A6I6ET25</accession>
<reference evidence="1 2" key="1">
    <citation type="submission" date="2019-12" db="EMBL/GenBank/DDBJ databases">
        <title>Genome sequenceing of Clostridium bovifaecis.</title>
        <authorList>
            <person name="Yao Y."/>
        </authorList>
    </citation>
    <scope>NUCLEOTIDE SEQUENCE [LARGE SCALE GENOMIC DNA]</scope>
    <source>
        <strain evidence="1 2">BXX</strain>
    </source>
</reference>
<dbReference type="GO" id="GO:0032259">
    <property type="term" value="P:methylation"/>
    <property type="evidence" value="ECO:0007669"/>
    <property type="project" value="UniProtKB-KW"/>
</dbReference>
<evidence type="ECO:0000313" key="1">
    <source>
        <dbReference type="EMBL" id="QGU96779.1"/>
    </source>
</evidence>
<dbReference type="Pfam" id="PF06962">
    <property type="entry name" value="rRNA_methylase"/>
    <property type="match status" value="1"/>
</dbReference>
<dbReference type="GO" id="GO:0008168">
    <property type="term" value="F:methyltransferase activity"/>
    <property type="evidence" value="ECO:0007669"/>
    <property type="project" value="UniProtKB-KW"/>
</dbReference>
<sequence length="180" mass="20128">MNLAKAIAINKLRSGDTVIDATMGNGNDTVFLAGLVGKEGKVYSFDIQDIAIENTEEKLKSANIFSNVKLIHDGHENIDKYVNEKVKLVMFNLGYLPSASHEITTKAETTITAIKKSLEVLDRDGVILLVIYHGHDNDKMERCAVEKLASNLDQKEYNVIRLEFINQMNNPPLLIAIEKR</sequence>
<dbReference type="Gene3D" id="3.40.50.150">
    <property type="entry name" value="Vaccinia Virus protein VP39"/>
    <property type="match status" value="1"/>
</dbReference>
<dbReference type="EMBL" id="CP046522">
    <property type="protein sequence ID" value="QGU96779.1"/>
    <property type="molecule type" value="Genomic_DNA"/>
</dbReference>
<dbReference type="InterPro" id="IPR029063">
    <property type="entry name" value="SAM-dependent_MTases_sf"/>
</dbReference>
<keyword evidence="2" id="KW-1185">Reference proteome</keyword>
<keyword evidence="1" id="KW-0489">Methyltransferase</keyword>
<evidence type="ECO:0000313" key="2">
    <source>
        <dbReference type="Proteomes" id="UP000422764"/>
    </source>
</evidence>
<keyword evidence="1" id="KW-0808">Transferase</keyword>
<gene>
    <name evidence="1" type="ORF">GOM49_03670</name>
</gene>
<proteinExistence type="predicted"/>
<dbReference type="SUPFAM" id="SSF53335">
    <property type="entry name" value="S-adenosyl-L-methionine-dependent methyltransferases"/>
    <property type="match status" value="1"/>
</dbReference>
<organism evidence="1 2">
    <name type="scientific">Clostridium bovifaecis</name>
    <dbReference type="NCBI Taxonomy" id="2184719"/>
    <lineage>
        <taxon>Bacteria</taxon>
        <taxon>Bacillati</taxon>
        <taxon>Bacillota</taxon>
        <taxon>Clostridia</taxon>
        <taxon>Eubacteriales</taxon>
        <taxon>Clostridiaceae</taxon>
        <taxon>Clostridium</taxon>
    </lineage>
</organism>
<dbReference type="InterPro" id="IPR010719">
    <property type="entry name" value="MnmM_MeTrfase"/>
</dbReference>
<name>A0A6I6ET25_9CLOT</name>
<dbReference type="AlphaFoldDB" id="A0A6I6ET25"/>
<protein>
    <submittedName>
        <fullName evidence="1">Methyltransferase domain-containing protein</fullName>
    </submittedName>
</protein>
<dbReference type="PANTHER" id="PTHR35276:SF1">
    <property type="entry name" value="TRNA (MNM(5)S(2)U34)-METHYLTRANSFERASE, CHLOROPLASTIC"/>
    <property type="match status" value="1"/>
</dbReference>